<accession>A0ABD3HWT0</accession>
<proteinExistence type="predicted"/>
<evidence type="ECO:0000313" key="1">
    <source>
        <dbReference type="EMBL" id="KAL3694769.1"/>
    </source>
</evidence>
<name>A0ABD3HWT0_9MARC</name>
<dbReference type="EMBL" id="JBJQOH010000003">
    <property type="protein sequence ID" value="KAL3694769.1"/>
    <property type="molecule type" value="Genomic_DNA"/>
</dbReference>
<comment type="caution">
    <text evidence="1">The sequence shown here is derived from an EMBL/GenBank/DDBJ whole genome shotgun (WGS) entry which is preliminary data.</text>
</comment>
<dbReference type="Proteomes" id="UP001633002">
    <property type="component" value="Unassembled WGS sequence"/>
</dbReference>
<organism evidence="1 2">
    <name type="scientific">Riccia sorocarpa</name>
    <dbReference type="NCBI Taxonomy" id="122646"/>
    <lineage>
        <taxon>Eukaryota</taxon>
        <taxon>Viridiplantae</taxon>
        <taxon>Streptophyta</taxon>
        <taxon>Embryophyta</taxon>
        <taxon>Marchantiophyta</taxon>
        <taxon>Marchantiopsida</taxon>
        <taxon>Marchantiidae</taxon>
        <taxon>Marchantiales</taxon>
        <taxon>Ricciaceae</taxon>
        <taxon>Riccia</taxon>
    </lineage>
</organism>
<reference evidence="1 2" key="1">
    <citation type="submission" date="2024-09" db="EMBL/GenBank/DDBJ databases">
        <title>Chromosome-scale assembly of Riccia sorocarpa.</title>
        <authorList>
            <person name="Paukszto L."/>
        </authorList>
    </citation>
    <scope>NUCLEOTIDE SEQUENCE [LARGE SCALE GENOMIC DNA]</scope>
    <source>
        <strain evidence="1">LP-2024</strain>
        <tissue evidence="1">Aerial parts of the thallus</tissue>
    </source>
</reference>
<evidence type="ECO:0000313" key="2">
    <source>
        <dbReference type="Proteomes" id="UP001633002"/>
    </source>
</evidence>
<keyword evidence="2" id="KW-1185">Reference proteome</keyword>
<dbReference type="AlphaFoldDB" id="A0ABD3HWT0"/>
<gene>
    <name evidence="1" type="ORF">R1sor_008420</name>
</gene>
<protein>
    <submittedName>
        <fullName evidence="1">Uncharacterized protein</fullName>
    </submittedName>
</protein>
<sequence length="311" mass="36077">MVRSIQPEWIAGPVPPPRAREHINGIYAGYVIEKQNEKKTWHEAFRKPWEIGRHKNNFCGQVRTSRSNDHKYVHYLPGKEALDHHHTCLDETKAWEHRMLLDAHVKSMMSKKFACEKKRHYFNTMRRHEEEQRVLWSKAEKKLTKLAYINDEDLPEDPPRTRDLIPEFNPQRHFEEYIRHVKIGIRKTPGIFYSQYVNLPALGRYLYNLDSVKRGLLAELKNMPGKVPKLSTGKMGNFAKELELTAPSAEAKASALDLLEIPKFEAKVDKLAAEFRAKKALQPKIKGPPLEVPTSLPGIDDWFECNSGNLH</sequence>